<reference evidence="2" key="1">
    <citation type="submission" date="2015-07" db="EMBL/GenBank/DDBJ databases">
        <authorList>
            <person name="Rodrigo-Torres Lidia"/>
            <person name="Arahal R.David."/>
        </authorList>
    </citation>
    <scope>NUCLEOTIDE SEQUENCE [LARGE SCALE GENOMIC DNA]</scope>
    <source>
        <strain evidence="2">CECT 5112</strain>
    </source>
</reference>
<gene>
    <name evidence="1" type="ORF">LAX5112_04267</name>
</gene>
<keyword evidence="2" id="KW-1185">Reference proteome</keyword>
<dbReference type="AlphaFoldDB" id="A0A0M7AK57"/>
<dbReference type="EMBL" id="CXWD01000021">
    <property type="protein sequence ID" value="CTQ75508.1"/>
    <property type="molecule type" value="Genomic_DNA"/>
</dbReference>
<dbReference type="Proteomes" id="UP000053235">
    <property type="component" value="Unassembled WGS sequence"/>
</dbReference>
<evidence type="ECO:0000313" key="2">
    <source>
        <dbReference type="Proteomes" id="UP000053235"/>
    </source>
</evidence>
<evidence type="ECO:0000313" key="1">
    <source>
        <dbReference type="EMBL" id="CTQ75508.1"/>
    </source>
</evidence>
<organism evidence="1 2">
    <name type="scientific">Roseibium alexandrii</name>
    <dbReference type="NCBI Taxonomy" id="388408"/>
    <lineage>
        <taxon>Bacteria</taxon>
        <taxon>Pseudomonadati</taxon>
        <taxon>Pseudomonadota</taxon>
        <taxon>Alphaproteobacteria</taxon>
        <taxon>Hyphomicrobiales</taxon>
        <taxon>Stappiaceae</taxon>
        <taxon>Roseibium</taxon>
    </lineage>
</organism>
<proteinExistence type="predicted"/>
<sequence length="55" mass="6184">MRKHIPNWCFGQTEHGGHMAALTHPELMNPLIERALDASCTIASLVHLTYSRILT</sequence>
<name>A0A0M7AK57_9HYPH</name>
<accession>A0A0M7AK57</accession>
<protein>
    <submittedName>
        <fullName evidence="1">Uncharacterized protein</fullName>
    </submittedName>
</protein>